<dbReference type="InterPro" id="IPR029045">
    <property type="entry name" value="ClpP/crotonase-like_dom_sf"/>
</dbReference>
<dbReference type="OrthoDB" id="8640486at2"/>
<dbReference type="PANTHER" id="PTHR42964">
    <property type="entry name" value="ENOYL-COA HYDRATASE"/>
    <property type="match status" value="1"/>
</dbReference>
<comment type="similarity">
    <text evidence="1">Belongs to the enoyl-CoA hydratase/isomerase family.</text>
</comment>
<dbReference type="Gene3D" id="3.90.226.10">
    <property type="entry name" value="2-enoyl-CoA Hydratase, Chain A, domain 1"/>
    <property type="match status" value="1"/>
</dbReference>
<name>A0A2R4XP35_9BURK</name>
<evidence type="ECO:0000256" key="1">
    <source>
        <dbReference type="ARBA" id="ARBA00005254"/>
    </source>
</evidence>
<dbReference type="InterPro" id="IPR001753">
    <property type="entry name" value="Enoyl-CoA_hydra/iso"/>
</dbReference>
<dbReference type="PANTHER" id="PTHR42964:SF1">
    <property type="entry name" value="POLYKETIDE BIOSYNTHESIS ENOYL-COA HYDRATASE PKSH-RELATED"/>
    <property type="match status" value="1"/>
</dbReference>
<evidence type="ECO:0000313" key="3">
    <source>
        <dbReference type="Proteomes" id="UP000244571"/>
    </source>
</evidence>
<dbReference type="InterPro" id="IPR051683">
    <property type="entry name" value="Enoyl-CoA_Hydratase/Isomerase"/>
</dbReference>
<reference evidence="2 3" key="1">
    <citation type="submission" date="2018-04" db="EMBL/GenBank/DDBJ databases">
        <title>Bordetella sp. HZ20 isolated from seawater.</title>
        <authorList>
            <person name="Sun C."/>
        </authorList>
    </citation>
    <scope>NUCLEOTIDE SEQUENCE [LARGE SCALE GENOMIC DNA]</scope>
    <source>
        <strain evidence="2 3">HZ20</strain>
    </source>
</reference>
<dbReference type="AlphaFoldDB" id="A0A2R4XP35"/>
<dbReference type="CDD" id="cd06558">
    <property type="entry name" value="crotonase-like"/>
    <property type="match status" value="1"/>
</dbReference>
<dbReference type="SUPFAM" id="SSF52096">
    <property type="entry name" value="ClpP/crotonase"/>
    <property type="match status" value="1"/>
</dbReference>
<dbReference type="EMBL" id="CP028901">
    <property type="protein sequence ID" value="AWB35459.1"/>
    <property type="molecule type" value="Genomic_DNA"/>
</dbReference>
<sequence>MLEMSEVLLESVSGGHWTLVLNRPDKRNALSAELVEALHDALDRAHASQGHSLTLRGEGRSFCAGFDFAGFEAASEGDLLWRFVRIEQLLDKLYASPMATLAYAHGKNFGAGVDLLVSCQRRLASEDASFRMPGLKFGLVLGTRRLAARIGADAARTVQEVAATLSATEALEKMLITAIVAPDELDAATERLREAALALDADVRGTLYQVLNDRDADRDLASLVRSVMRPGLKRRIESYRAGA</sequence>
<evidence type="ECO:0000313" key="2">
    <source>
        <dbReference type="EMBL" id="AWB35459.1"/>
    </source>
</evidence>
<proteinExistence type="inferred from homology"/>
<dbReference type="Pfam" id="PF00378">
    <property type="entry name" value="ECH_1"/>
    <property type="match status" value="1"/>
</dbReference>
<evidence type="ECO:0008006" key="4">
    <source>
        <dbReference type="Google" id="ProtNLM"/>
    </source>
</evidence>
<dbReference type="KEGG" id="boz:DBV39_18850"/>
<gene>
    <name evidence="2" type="ORF">DBV39_18850</name>
</gene>
<dbReference type="Proteomes" id="UP000244571">
    <property type="component" value="Chromosome"/>
</dbReference>
<protein>
    <recommendedName>
        <fullName evidence="4">Enoyl-CoA hydratase/isomerase family protein</fullName>
    </recommendedName>
</protein>
<accession>A0A2R4XP35</accession>
<organism evidence="2 3">
    <name type="scientific">Orrella marina</name>
    <dbReference type="NCBI Taxonomy" id="2163011"/>
    <lineage>
        <taxon>Bacteria</taxon>
        <taxon>Pseudomonadati</taxon>
        <taxon>Pseudomonadota</taxon>
        <taxon>Betaproteobacteria</taxon>
        <taxon>Burkholderiales</taxon>
        <taxon>Alcaligenaceae</taxon>
        <taxon>Orrella</taxon>
    </lineage>
</organism>
<keyword evidence="3" id="KW-1185">Reference proteome</keyword>
<dbReference type="GO" id="GO:0003824">
    <property type="term" value="F:catalytic activity"/>
    <property type="evidence" value="ECO:0007669"/>
    <property type="project" value="UniProtKB-ARBA"/>
</dbReference>